<evidence type="ECO:0000256" key="2">
    <source>
        <dbReference type="ARBA" id="ARBA00022723"/>
    </source>
</evidence>
<dbReference type="InterPro" id="IPR007197">
    <property type="entry name" value="rSAM"/>
</dbReference>
<gene>
    <name evidence="7" type="ORF">HMPREF9970_0292</name>
</gene>
<dbReference type="PANTHER" id="PTHR11228:SF7">
    <property type="entry name" value="PQQA PEPTIDE CYCLASE"/>
    <property type="match status" value="1"/>
</dbReference>
<evidence type="ECO:0000256" key="3">
    <source>
        <dbReference type="ARBA" id="ARBA00023004"/>
    </source>
</evidence>
<evidence type="ECO:0000259" key="6">
    <source>
        <dbReference type="Pfam" id="PF13186"/>
    </source>
</evidence>
<comment type="caution">
    <text evidence="7">The sequence shown here is derived from an EMBL/GenBank/DDBJ whole genome shotgun (WGS) entry which is preliminary data.</text>
</comment>
<dbReference type="Gene3D" id="3.20.20.70">
    <property type="entry name" value="Aldolase class I"/>
    <property type="match status" value="1"/>
</dbReference>
<dbReference type="GO" id="GO:0051536">
    <property type="term" value="F:iron-sulfur cluster binding"/>
    <property type="evidence" value="ECO:0007669"/>
    <property type="project" value="UniProtKB-KW"/>
</dbReference>
<name>I0R696_9FIRM</name>
<feature type="domain" description="4Fe4S-binding SPASM" evidence="6">
    <location>
        <begin position="310"/>
        <end position="369"/>
    </location>
</feature>
<dbReference type="PATRIC" id="fig|1095750.3.peg.2008"/>
<dbReference type="AlphaFoldDB" id="I0R696"/>
<dbReference type="InterPro" id="IPR013785">
    <property type="entry name" value="Aldolase_TIM"/>
</dbReference>
<dbReference type="SUPFAM" id="SSF102114">
    <property type="entry name" value="Radical SAM enzymes"/>
    <property type="match status" value="1"/>
</dbReference>
<dbReference type="eggNOG" id="COG0535">
    <property type="taxonomic scope" value="Bacteria"/>
</dbReference>
<dbReference type="OrthoDB" id="9805809at2"/>
<evidence type="ECO:0000256" key="1">
    <source>
        <dbReference type="ARBA" id="ARBA00022691"/>
    </source>
</evidence>
<keyword evidence="3" id="KW-0408">Iron</keyword>
<keyword evidence="8" id="KW-1185">Reference proteome</keyword>
<evidence type="ECO:0000256" key="4">
    <source>
        <dbReference type="ARBA" id="ARBA00023014"/>
    </source>
</evidence>
<dbReference type="GO" id="GO:0003824">
    <property type="term" value="F:catalytic activity"/>
    <property type="evidence" value="ECO:0007669"/>
    <property type="project" value="InterPro"/>
</dbReference>
<keyword evidence="4" id="KW-0411">Iron-sulfur</keyword>
<evidence type="ECO:0000313" key="7">
    <source>
        <dbReference type="EMBL" id="EIC95204.1"/>
    </source>
</evidence>
<dbReference type="PANTHER" id="PTHR11228">
    <property type="entry name" value="RADICAL SAM DOMAIN PROTEIN"/>
    <property type="match status" value="1"/>
</dbReference>
<evidence type="ECO:0000259" key="5">
    <source>
        <dbReference type="Pfam" id="PF04055"/>
    </source>
</evidence>
<dbReference type="CDD" id="cd01335">
    <property type="entry name" value="Radical_SAM"/>
    <property type="match status" value="1"/>
</dbReference>
<accession>I0R696</accession>
<evidence type="ECO:0000313" key="8">
    <source>
        <dbReference type="Proteomes" id="UP000005039"/>
    </source>
</evidence>
<dbReference type="Proteomes" id="UP000005039">
    <property type="component" value="Unassembled WGS sequence"/>
</dbReference>
<dbReference type="RefSeq" id="WP_008754517.1">
    <property type="nucleotide sequence ID" value="NZ_AJGH01000093.1"/>
</dbReference>
<dbReference type="InterPro" id="IPR050377">
    <property type="entry name" value="Radical_SAM_PqqE_MftC-like"/>
</dbReference>
<sequence length="398" mass="46775">MYVLNQFVKMIIGNNGILLYNRLNNAVLDLNEEQGIELKRILENVNIKVNKTNLLDTLLENEWIKYSESIVGNGNINLFSLNQVQFSDFKLSKVIIELSVGCMLDCFFCNEDEEEIYTSCTCKKWNKKEDINVSYNDIVSQILQYNVDKIMVVGGDVFFDAFDKLRNLMLSLKENFYNGEIVIVTNGTCIDKKQIKFLQLFPNVRLNIILFGDDEKTYFGVTNVKNAYKRVKKNIISLKKNNIRVNGTYLINNHNMYKKPYDLMKMDIDIGIKYVYNEKYTNRELLLNYKGRIMSNDAITTEALEDINCCLFRQIFISSDLKTYPCPNMREFVLGDLKKEMLFEIFSRDEYKKFWYLSKSKIEGCKECKYRTCCFDCRAIEYSVLKNLYGEYYCNNVK</sequence>
<dbReference type="GO" id="GO:0046872">
    <property type="term" value="F:metal ion binding"/>
    <property type="evidence" value="ECO:0007669"/>
    <property type="project" value="UniProtKB-KW"/>
</dbReference>
<dbReference type="InterPro" id="IPR023885">
    <property type="entry name" value="4Fe4S-binding_SPASM_dom"/>
</dbReference>
<reference evidence="7 8" key="1">
    <citation type="submission" date="2012-03" db="EMBL/GenBank/DDBJ databases">
        <authorList>
            <person name="Durkin A.S."/>
            <person name="McCorrison J."/>
            <person name="Torralba M."/>
            <person name="Gillis M."/>
            <person name="Methe B."/>
            <person name="Sutton G."/>
            <person name="Nelson K.E."/>
        </authorList>
    </citation>
    <scope>NUCLEOTIDE SEQUENCE [LARGE SCALE GENOMIC DNA]</scope>
    <source>
        <strain evidence="7 8">F0468</strain>
    </source>
</reference>
<proteinExistence type="predicted"/>
<dbReference type="Pfam" id="PF04055">
    <property type="entry name" value="Radical_SAM"/>
    <property type="match status" value="1"/>
</dbReference>
<dbReference type="InterPro" id="IPR058240">
    <property type="entry name" value="rSAM_sf"/>
</dbReference>
<keyword evidence="2" id="KW-0479">Metal-binding</keyword>
<organism evidence="7 8">
    <name type="scientific">Lachnoanaerobaculum saburreum F0468</name>
    <dbReference type="NCBI Taxonomy" id="1095750"/>
    <lineage>
        <taxon>Bacteria</taxon>
        <taxon>Bacillati</taxon>
        <taxon>Bacillota</taxon>
        <taxon>Clostridia</taxon>
        <taxon>Lachnospirales</taxon>
        <taxon>Lachnospiraceae</taxon>
        <taxon>Lachnoanaerobaculum</taxon>
    </lineage>
</organism>
<feature type="domain" description="Radical SAM core" evidence="5">
    <location>
        <begin position="96"/>
        <end position="255"/>
    </location>
</feature>
<keyword evidence="1" id="KW-0949">S-adenosyl-L-methionine</keyword>
<dbReference type="Pfam" id="PF13186">
    <property type="entry name" value="SPASM"/>
    <property type="match status" value="1"/>
</dbReference>
<dbReference type="EMBL" id="AJGH01000093">
    <property type="protein sequence ID" value="EIC95204.1"/>
    <property type="molecule type" value="Genomic_DNA"/>
</dbReference>
<dbReference type="SFLD" id="SFLDS00029">
    <property type="entry name" value="Radical_SAM"/>
    <property type="match status" value="1"/>
</dbReference>
<protein>
    <submittedName>
        <fullName evidence="7">Radical SAM domain / radical SAM additional 4Fe4S-binding SPASM domain multi-domain protein</fullName>
    </submittedName>
</protein>